<sequence length="106" mass="12254">MNMTCTCLSISFLEEDLPDVLQEVIYETKWYDLGLALRLPSPVLDEIKTTNHHIVSDCRRDMISRWLKCGSRIRPSWRALCHALRSPMVGNIAMANRIARMHQILS</sequence>
<reference evidence="1" key="1">
    <citation type="submission" date="2017-05" db="UniProtKB">
        <authorList>
            <consortium name="EnsemblMetazoa"/>
        </authorList>
    </citation>
    <scope>IDENTIFICATION</scope>
</reference>
<dbReference type="InterPro" id="IPR011029">
    <property type="entry name" value="DEATH-like_dom_sf"/>
</dbReference>
<dbReference type="Gene3D" id="1.10.533.10">
    <property type="entry name" value="Death Domain, Fas"/>
    <property type="match status" value="1"/>
</dbReference>
<protein>
    <recommendedName>
        <fullName evidence="2">Death domain-containing protein</fullName>
    </recommendedName>
</protein>
<evidence type="ECO:0008006" key="2">
    <source>
        <dbReference type="Google" id="ProtNLM"/>
    </source>
</evidence>
<dbReference type="AlphaFoldDB" id="A0A1X7UQ52"/>
<dbReference type="EnsemblMetazoa" id="Aqu2.1.29537_001">
    <property type="protein sequence ID" value="Aqu2.1.29537_001"/>
    <property type="gene ID" value="Aqu2.1.29537"/>
</dbReference>
<organism evidence="1">
    <name type="scientific">Amphimedon queenslandica</name>
    <name type="common">Sponge</name>
    <dbReference type="NCBI Taxonomy" id="400682"/>
    <lineage>
        <taxon>Eukaryota</taxon>
        <taxon>Metazoa</taxon>
        <taxon>Porifera</taxon>
        <taxon>Demospongiae</taxon>
        <taxon>Heteroscleromorpha</taxon>
        <taxon>Haplosclerida</taxon>
        <taxon>Niphatidae</taxon>
        <taxon>Amphimedon</taxon>
    </lineage>
</organism>
<proteinExistence type="predicted"/>
<evidence type="ECO:0000313" key="1">
    <source>
        <dbReference type="EnsemblMetazoa" id="Aqu2.1.29537_001"/>
    </source>
</evidence>
<dbReference type="InParanoid" id="A0A1X7UQ52"/>
<name>A0A1X7UQ52_AMPQE</name>
<accession>A0A1X7UQ52</accession>